<reference evidence="1 2" key="2">
    <citation type="journal article" date="2008" name="Bioinformatics">
        <title>Assembly reconciliation.</title>
        <authorList>
            <person name="Zimin A.V."/>
            <person name="Smith D.R."/>
            <person name="Sutton G."/>
            <person name="Yorke J.A."/>
        </authorList>
    </citation>
    <scope>NUCLEOTIDE SEQUENCE [LARGE SCALE GENOMIC DNA]</scope>
    <source>
        <strain evidence="1 2">TSC#14021-0224.01</strain>
    </source>
</reference>
<dbReference type="InterPro" id="IPR031883">
    <property type="entry name" value="DUF4763"/>
</dbReference>
<dbReference type="Pfam" id="PF15960">
    <property type="entry name" value="DUF4763"/>
    <property type="match status" value="1"/>
</dbReference>
<dbReference type="PhylomeDB" id="B3P2M6"/>
<accession>B3P2M6</accession>
<gene>
    <name evidence="1" type="primary">Dere\GG10402</name>
    <name evidence="1" type="ORF">Dere_GG10402</name>
</gene>
<dbReference type="eggNOG" id="ENOG502TBSV">
    <property type="taxonomic scope" value="Eukaryota"/>
</dbReference>
<dbReference type="Proteomes" id="UP000008711">
    <property type="component" value="Unassembled WGS sequence"/>
</dbReference>
<dbReference type="AlphaFoldDB" id="B3P2M6"/>
<name>B3P2M6_DROER</name>
<dbReference type="EMBL" id="CH954181">
    <property type="protein sequence ID" value="EDV48048.1"/>
    <property type="molecule type" value="Genomic_DNA"/>
</dbReference>
<proteinExistence type="predicted"/>
<keyword evidence="2" id="KW-1185">Reference proteome</keyword>
<dbReference type="OMA" id="CPDIDPC"/>
<dbReference type="KEGG" id="der:6553069"/>
<reference evidence="1 2" key="1">
    <citation type="journal article" date="2007" name="Nature">
        <title>Evolution of genes and genomes on the Drosophila phylogeny.</title>
        <authorList>
            <consortium name="Drosophila 12 Genomes Consortium"/>
            <person name="Clark A.G."/>
            <person name="Eisen M.B."/>
            <person name="Smith D.R."/>
            <person name="Bergman C.M."/>
            <person name="Oliver B."/>
            <person name="Markow T.A."/>
            <person name="Kaufman T.C."/>
            <person name="Kellis M."/>
            <person name="Gelbart W."/>
            <person name="Iyer V.N."/>
            <person name="Pollard D.A."/>
            <person name="Sackton T.B."/>
            <person name="Larracuente A.M."/>
            <person name="Singh N.D."/>
            <person name="Abad J.P."/>
            <person name="Abt D.N."/>
            <person name="Adryan B."/>
            <person name="Aguade M."/>
            <person name="Akashi H."/>
            <person name="Anderson W.W."/>
            <person name="Aquadro C.F."/>
            <person name="Ardell D.H."/>
            <person name="Arguello R."/>
            <person name="Artieri C.G."/>
            <person name="Barbash D.A."/>
            <person name="Barker D."/>
            <person name="Barsanti P."/>
            <person name="Batterham P."/>
            <person name="Batzoglou S."/>
            <person name="Begun D."/>
            <person name="Bhutkar A."/>
            <person name="Blanco E."/>
            <person name="Bosak S.A."/>
            <person name="Bradley R.K."/>
            <person name="Brand A.D."/>
            <person name="Brent M.R."/>
            <person name="Brooks A.N."/>
            <person name="Brown R.H."/>
            <person name="Butlin R.K."/>
            <person name="Caggese C."/>
            <person name="Calvi B.R."/>
            <person name="Bernardo de Carvalho A."/>
            <person name="Caspi A."/>
            <person name="Castrezana S."/>
            <person name="Celniker S.E."/>
            <person name="Chang J.L."/>
            <person name="Chapple C."/>
            <person name="Chatterji S."/>
            <person name="Chinwalla A."/>
            <person name="Civetta A."/>
            <person name="Clifton S.W."/>
            <person name="Comeron J.M."/>
            <person name="Costello J.C."/>
            <person name="Coyne J.A."/>
            <person name="Daub J."/>
            <person name="David R.G."/>
            <person name="Delcher A.L."/>
            <person name="Delehaunty K."/>
            <person name="Do C.B."/>
            <person name="Ebling H."/>
            <person name="Edwards K."/>
            <person name="Eickbush T."/>
            <person name="Evans J.D."/>
            <person name="Filipski A."/>
            <person name="Findeiss S."/>
            <person name="Freyhult E."/>
            <person name="Fulton L."/>
            <person name="Fulton R."/>
            <person name="Garcia A.C."/>
            <person name="Gardiner A."/>
            <person name="Garfield D.A."/>
            <person name="Garvin B.E."/>
            <person name="Gibson G."/>
            <person name="Gilbert D."/>
            <person name="Gnerre S."/>
            <person name="Godfrey J."/>
            <person name="Good R."/>
            <person name="Gotea V."/>
            <person name="Gravely B."/>
            <person name="Greenberg A.J."/>
            <person name="Griffiths-Jones S."/>
            <person name="Gross S."/>
            <person name="Guigo R."/>
            <person name="Gustafson E.A."/>
            <person name="Haerty W."/>
            <person name="Hahn M.W."/>
            <person name="Halligan D.L."/>
            <person name="Halpern A.L."/>
            <person name="Halter G.M."/>
            <person name="Han M.V."/>
            <person name="Heger A."/>
            <person name="Hillier L."/>
            <person name="Hinrichs A.S."/>
            <person name="Holmes I."/>
            <person name="Hoskins R.A."/>
            <person name="Hubisz M.J."/>
            <person name="Hultmark D."/>
            <person name="Huntley M.A."/>
            <person name="Jaffe D.B."/>
            <person name="Jagadeeshan S."/>
            <person name="Jeck W.R."/>
            <person name="Johnson J."/>
            <person name="Jones C.D."/>
            <person name="Jordan W.C."/>
            <person name="Karpen G.H."/>
            <person name="Kataoka E."/>
            <person name="Keightley P.D."/>
            <person name="Kheradpour P."/>
            <person name="Kirkness E.F."/>
            <person name="Koerich L.B."/>
            <person name="Kristiansen K."/>
            <person name="Kudrna D."/>
            <person name="Kulathinal R.J."/>
            <person name="Kumar S."/>
            <person name="Kwok R."/>
            <person name="Lander E."/>
            <person name="Langley C.H."/>
            <person name="Lapoint R."/>
            <person name="Lazzaro B.P."/>
            <person name="Lee S.J."/>
            <person name="Levesque L."/>
            <person name="Li R."/>
            <person name="Lin C.F."/>
            <person name="Lin M.F."/>
            <person name="Lindblad-Toh K."/>
            <person name="Llopart A."/>
            <person name="Long M."/>
            <person name="Low L."/>
            <person name="Lozovsky E."/>
            <person name="Lu J."/>
            <person name="Luo M."/>
            <person name="Machado C.A."/>
            <person name="Makalowski W."/>
            <person name="Marzo M."/>
            <person name="Matsuda M."/>
            <person name="Matzkin L."/>
            <person name="McAllister B."/>
            <person name="McBride C.S."/>
            <person name="McKernan B."/>
            <person name="McKernan K."/>
            <person name="Mendez-Lago M."/>
            <person name="Minx P."/>
            <person name="Mollenhauer M.U."/>
            <person name="Montooth K."/>
            <person name="Mount S.M."/>
            <person name="Mu X."/>
            <person name="Myers E."/>
            <person name="Negre B."/>
            <person name="Newfeld S."/>
            <person name="Nielsen R."/>
            <person name="Noor M.A."/>
            <person name="O'Grady P."/>
            <person name="Pachter L."/>
            <person name="Papaceit M."/>
            <person name="Parisi M.J."/>
            <person name="Parisi M."/>
            <person name="Parts L."/>
            <person name="Pedersen J.S."/>
            <person name="Pesole G."/>
            <person name="Phillippy A.M."/>
            <person name="Ponting C.P."/>
            <person name="Pop M."/>
            <person name="Porcelli D."/>
            <person name="Powell J.R."/>
            <person name="Prohaska S."/>
            <person name="Pruitt K."/>
            <person name="Puig M."/>
            <person name="Quesneville H."/>
            <person name="Ram K.R."/>
            <person name="Rand D."/>
            <person name="Rasmussen M.D."/>
            <person name="Reed L.K."/>
            <person name="Reenan R."/>
            <person name="Reily A."/>
            <person name="Remington K.A."/>
            <person name="Rieger T.T."/>
            <person name="Ritchie M.G."/>
            <person name="Robin C."/>
            <person name="Rogers Y.H."/>
            <person name="Rohde C."/>
            <person name="Rozas J."/>
            <person name="Rubenfield M.J."/>
            <person name="Ruiz A."/>
            <person name="Russo S."/>
            <person name="Salzberg S.L."/>
            <person name="Sanchez-Gracia A."/>
            <person name="Saranga D.J."/>
            <person name="Sato H."/>
            <person name="Schaeffer S.W."/>
            <person name="Schatz M.C."/>
            <person name="Schlenke T."/>
            <person name="Schwartz R."/>
            <person name="Segarra C."/>
            <person name="Singh R.S."/>
            <person name="Sirot L."/>
            <person name="Sirota M."/>
            <person name="Sisneros N.B."/>
            <person name="Smith C.D."/>
            <person name="Smith T.F."/>
            <person name="Spieth J."/>
            <person name="Stage D.E."/>
            <person name="Stark A."/>
            <person name="Stephan W."/>
            <person name="Strausberg R.L."/>
            <person name="Strempel S."/>
            <person name="Sturgill D."/>
            <person name="Sutton G."/>
            <person name="Sutton G.G."/>
            <person name="Tao W."/>
            <person name="Teichmann S."/>
            <person name="Tobari Y.N."/>
            <person name="Tomimura Y."/>
            <person name="Tsolas J.M."/>
            <person name="Valente V.L."/>
            <person name="Venter E."/>
            <person name="Venter J.C."/>
            <person name="Vicario S."/>
            <person name="Vieira F.G."/>
            <person name="Vilella A.J."/>
            <person name="Villasante A."/>
            <person name="Walenz B."/>
            <person name="Wang J."/>
            <person name="Wasserman M."/>
            <person name="Watts T."/>
            <person name="Wilson D."/>
            <person name="Wilson R.K."/>
            <person name="Wing R.A."/>
            <person name="Wolfner M.F."/>
            <person name="Wong A."/>
            <person name="Wong G.K."/>
            <person name="Wu C.I."/>
            <person name="Wu G."/>
            <person name="Yamamoto D."/>
            <person name="Yang H.P."/>
            <person name="Yang S.P."/>
            <person name="Yorke J.A."/>
            <person name="Yoshida K."/>
            <person name="Zdobnov E."/>
            <person name="Zhang P."/>
            <person name="Zhang Y."/>
            <person name="Zimin A.V."/>
            <person name="Baldwin J."/>
            <person name="Abdouelleil A."/>
            <person name="Abdulkadir J."/>
            <person name="Abebe A."/>
            <person name="Abera B."/>
            <person name="Abreu J."/>
            <person name="Acer S.C."/>
            <person name="Aftuck L."/>
            <person name="Alexander A."/>
            <person name="An P."/>
            <person name="Anderson E."/>
            <person name="Anderson S."/>
            <person name="Arachi H."/>
            <person name="Azer M."/>
            <person name="Bachantsang P."/>
            <person name="Barry A."/>
            <person name="Bayul T."/>
            <person name="Berlin A."/>
            <person name="Bessette D."/>
            <person name="Bloom T."/>
            <person name="Blye J."/>
            <person name="Boguslavskiy L."/>
            <person name="Bonnet C."/>
            <person name="Boukhgalter B."/>
            <person name="Bourzgui I."/>
            <person name="Brown A."/>
            <person name="Cahill P."/>
            <person name="Channer S."/>
            <person name="Cheshatsang Y."/>
            <person name="Chuda L."/>
            <person name="Citroen M."/>
            <person name="Collymore A."/>
            <person name="Cooke P."/>
            <person name="Costello M."/>
            <person name="D'Aco K."/>
            <person name="Daza R."/>
            <person name="De Haan G."/>
            <person name="DeGray S."/>
            <person name="DeMaso C."/>
            <person name="Dhargay N."/>
            <person name="Dooley K."/>
            <person name="Dooley E."/>
            <person name="Doricent M."/>
            <person name="Dorje P."/>
            <person name="Dorjee K."/>
            <person name="Dupes A."/>
            <person name="Elong R."/>
            <person name="Falk J."/>
            <person name="Farina A."/>
            <person name="Faro S."/>
            <person name="Ferguson D."/>
            <person name="Fisher S."/>
            <person name="Foley C.D."/>
            <person name="Franke A."/>
            <person name="Friedrich D."/>
            <person name="Gadbois L."/>
            <person name="Gearin G."/>
            <person name="Gearin C.R."/>
            <person name="Giannoukos G."/>
            <person name="Goode T."/>
            <person name="Graham J."/>
            <person name="Grandbois E."/>
            <person name="Grewal S."/>
            <person name="Gyaltsen K."/>
            <person name="Hafez N."/>
            <person name="Hagos B."/>
            <person name="Hall J."/>
            <person name="Henson C."/>
            <person name="Hollinger A."/>
            <person name="Honan T."/>
            <person name="Huard M.D."/>
            <person name="Hughes L."/>
            <person name="Hurhula B."/>
            <person name="Husby M.E."/>
            <person name="Kamat A."/>
            <person name="Kanga B."/>
            <person name="Kashin S."/>
            <person name="Khazanovich D."/>
            <person name="Kisner P."/>
            <person name="Lance K."/>
            <person name="Lara M."/>
            <person name="Lee W."/>
            <person name="Lennon N."/>
            <person name="Letendre F."/>
            <person name="LeVine R."/>
            <person name="Lipovsky A."/>
            <person name="Liu X."/>
            <person name="Liu J."/>
            <person name="Liu S."/>
            <person name="Lokyitsang T."/>
            <person name="Lokyitsang Y."/>
            <person name="Lubonja R."/>
            <person name="Lui A."/>
            <person name="MacDonald P."/>
            <person name="Magnisalis V."/>
            <person name="Maru K."/>
            <person name="Matthews C."/>
            <person name="McCusker W."/>
            <person name="McDonough S."/>
            <person name="Mehta T."/>
            <person name="Meldrim J."/>
            <person name="Meneus L."/>
            <person name="Mihai O."/>
            <person name="Mihalev A."/>
            <person name="Mihova T."/>
            <person name="Mittelman R."/>
            <person name="Mlenga V."/>
            <person name="Montmayeur A."/>
            <person name="Mulrain L."/>
            <person name="Navidi A."/>
            <person name="Naylor J."/>
            <person name="Negash T."/>
            <person name="Nguyen T."/>
            <person name="Nguyen N."/>
            <person name="Nicol R."/>
            <person name="Norbu C."/>
            <person name="Norbu N."/>
            <person name="Novod N."/>
            <person name="O'Neill B."/>
            <person name="Osman S."/>
            <person name="Markiewicz E."/>
            <person name="Oyono O.L."/>
            <person name="Patti C."/>
            <person name="Phunkhang P."/>
            <person name="Pierre F."/>
            <person name="Priest M."/>
            <person name="Raghuraman S."/>
            <person name="Rege F."/>
            <person name="Reyes R."/>
            <person name="Rise C."/>
            <person name="Rogov P."/>
            <person name="Ross K."/>
            <person name="Ryan E."/>
            <person name="Settipalli S."/>
            <person name="Shea T."/>
            <person name="Sherpa N."/>
            <person name="Shi L."/>
            <person name="Shih D."/>
            <person name="Sparrow T."/>
            <person name="Spaulding J."/>
            <person name="Stalker J."/>
            <person name="Stange-Thomann N."/>
            <person name="Stavropoulos S."/>
            <person name="Stone C."/>
            <person name="Strader C."/>
            <person name="Tesfaye S."/>
            <person name="Thomson T."/>
            <person name="Thoulutsang Y."/>
            <person name="Thoulutsang D."/>
            <person name="Topham K."/>
            <person name="Topping I."/>
            <person name="Tsamla T."/>
            <person name="Vassiliev H."/>
            <person name="Vo A."/>
            <person name="Wangchuk T."/>
            <person name="Wangdi T."/>
            <person name="Weiand M."/>
            <person name="Wilkinson J."/>
            <person name="Wilson A."/>
            <person name="Yadav S."/>
            <person name="Young G."/>
            <person name="Yu Q."/>
            <person name="Zembek L."/>
            <person name="Zhong D."/>
            <person name="Zimmer A."/>
            <person name="Zwirko Z."/>
            <person name="Jaffe D.B."/>
            <person name="Alvarez P."/>
            <person name="Brockman W."/>
            <person name="Butler J."/>
            <person name="Chin C."/>
            <person name="Gnerre S."/>
            <person name="Grabherr M."/>
            <person name="Kleber M."/>
            <person name="Mauceli E."/>
            <person name="MacCallum I."/>
        </authorList>
    </citation>
    <scope>NUCLEOTIDE SEQUENCE [LARGE SCALE GENOMIC DNA]</scope>
    <source>
        <strain evidence="1 2">TSC#14021-0224.01</strain>
    </source>
</reference>
<organism evidence="1 2">
    <name type="scientific">Drosophila erecta</name>
    <name type="common">Fruit fly</name>
    <dbReference type="NCBI Taxonomy" id="7220"/>
    <lineage>
        <taxon>Eukaryota</taxon>
        <taxon>Metazoa</taxon>
        <taxon>Ecdysozoa</taxon>
        <taxon>Arthropoda</taxon>
        <taxon>Hexapoda</taxon>
        <taxon>Insecta</taxon>
        <taxon>Pterygota</taxon>
        <taxon>Neoptera</taxon>
        <taxon>Endopterygota</taxon>
        <taxon>Diptera</taxon>
        <taxon>Brachycera</taxon>
        <taxon>Muscomorpha</taxon>
        <taxon>Ephydroidea</taxon>
        <taxon>Drosophilidae</taxon>
        <taxon>Drosophila</taxon>
        <taxon>Sophophora</taxon>
    </lineage>
</organism>
<evidence type="ECO:0000313" key="2">
    <source>
        <dbReference type="Proteomes" id="UP000008711"/>
    </source>
</evidence>
<dbReference type="OrthoDB" id="7989117at2759"/>
<dbReference type="HOGENOM" id="CLU_068974_0_0_1"/>
<protein>
    <submittedName>
        <fullName evidence="1">GG10402</fullName>
    </submittedName>
</protein>
<evidence type="ECO:0000313" key="1">
    <source>
        <dbReference type="EMBL" id="EDV48048.1"/>
    </source>
</evidence>
<sequence length="299" mass="34887">MDREEFISNSAIAGPKLPFLSCKAAGIGKTENTKQNDRKVAQSRTLTLALIHAGPKKVFHCEKQWDLQSQDYYASEEVLEESHEKSHLELDDIYDEVFRLKRRISRLNYQLDTNIPECPNIDLCQADHIFLMNPQQMHPDILPIKIANHKLEQQLTQMQSVAKSSNLAKQMARDDYCRSLKLGDQLEIGIHKLDSFKLKFEKHQGLCRQRFRFLNQDKFGGRDFEEYVVKSNEMIRTHLKKQIIKEEYIPFRKQAVRVTISLKKCAEDLQDHLSNVITNKKREIFQNLKNSSVSIRSDL</sequence>